<sequence>MTEAAPVVHEILSSPAKGQVIPLEQVNDEVFSKKMMGNGFAITEHDGHIYAPIDGEITSIFPTKHALIITTLAGTGILIHLGLDTVELEGAPFDIKVTEQQKIKHGDLLAVMDLKQIQEAQKDATVIVITPDDQSGQLLKQDVAVDVTDEVFER</sequence>
<evidence type="ECO:0000256" key="4">
    <source>
        <dbReference type="ARBA" id="ARBA00022679"/>
    </source>
</evidence>
<dbReference type="PROSITE" id="PS51093">
    <property type="entry name" value="PTS_EIIA_TYPE_1"/>
    <property type="match status" value="1"/>
</dbReference>
<dbReference type="InterPro" id="IPR001127">
    <property type="entry name" value="PTS_EIIA_1_perm"/>
</dbReference>
<evidence type="ECO:0000313" key="9">
    <source>
        <dbReference type="Proteomes" id="UP001625389"/>
    </source>
</evidence>
<protein>
    <submittedName>
        <fullName evidence="8">PTS glucose transporter subunit IIA</fullName>
    </submittedName>
</protein>
<comment type="caution">
    <text evidence="8">The sequence shown here is derived from an EMBL/GenBank/DDBJ whole genome shotgun (WGS) entry which is preliminary data.</text>
</comment>
<dbReference type="NCBIfam" id="TIGR00830">
    <property type="entry name" value="PTBA"/>
    <property type="match status" value="1"/>
</dbReference>
<evidence type="ECO:0000256" key="6">
    <source>
        <dbReference type="ARBA" id="ARBA00022777"/>
    </source>
</evidence>
<evidence type="ECO:0000256" key="3">
    <source>
        <dbReference type="ARBA" id="ARBA00022597"/>
    </source>
</evidence>
<keyword evidence="6" id="KW-0418">Kinase</keyword>
<accession>A0ABW8UED1</accession>
<comment type="subcellular location">
    <subcellularLocation>
        <location evidence="1">Cytoplasm</location>
    </subcellularLocation>
</comment>
<keyword evidence="5" id="KW-0598">Phosphotransferase system</keyword>
<evidence type="ECO:0000256" key="5">
    <source>
        <dbReference type="ARBA" id="ARBA00022683"/>
    </source>
</evidence>
<name>A0ABW8UED1_9LACO</name>
<keyword evidence="4" id="KW-0808">Transferase</keyword>
<dbReference type="Proteomes" id="UP001625389">
    <property type="component" value="Unassembled WGS sequence"/>
</dbReference>
<keyword evidence="9" id="KW-1185">Reference proteome</keyword>
<evidence type="ECO:0000259" key="7">
    <source>
        <dbReference type="PROSITE" id="PS51093"/>
    </source>
</evidence>
<feature type="domain" description="PTS EIIA type-1" evidence="7">
    <location>
        <begin position="28"/>
        <end position="132"/>
    </location>
</feature>
<evidence type="ECO:0000256" key="2">
    <source>
        <dbReference type="ARBA" id="ARBA00022448"/>
    </source>
</evidence>
<dbReference type="InterPro" id="IPR011055">
    <property type="entry name" value="Dup_hybrid_motif"/>
</dbReference>
<dbReference type="RefSeq" id="WP_407137674.1">
    <property type="nucleotide sequence ID" value="NZ_JBGQPK010000062.1"/>
</dbReference>
<dbReference type="Pfam" id="PF00358">
    <property type="entry name" value="PTS_EIIA_1"/>
    <property type="match status" value="1"/>
</dbReference>
<evidence type="ECO:0000256" key="1">
    <source>
        <dbReference type="ARBA" id="ARBA00004496"/>
    </source>
</evidence>
<keyword evidence="2" id="KW-0813">Transport</keyword>
<dbReference type="SUPFAM" id="SSF51261">
    <property type="entry name" value="Duplicated hybrid motif"/>
    <property type="match status" value="1"/>
</dbReference>
<dbReference type="Gene3D" id="2.70.70.10">
    <property type="entry name" value="Glucose Permease (Domain IIA)"/>
    <property type="match status" value="1"/>
</dbReference>
<dbReference type="PROSITE" id="PS00371">
    <property type="entry name" value="PTS_EIIA_TYPE_1_HIS"/>
    <property type="match status" value="1"/>
</dbReference>
<proteinExistence type="predicted"/>
<reference evidence="8 9" key="1">
    <citation type="submission" date="2024-08" db="EMBL/GenBank/DDBJ databases">
        <authorList>
            <person name="Arias E."/>
        </authorList>
    </citation>
    <scope>NUCLEOTIDE SEQUENCE [LARGE SCALE GENOMIC DNA]</scope>
    <source>
        <strain evidence="8 9">FAM 25317</strain>
    </source>
</reference>
<evidence type="ECO:0000313" key="8">
    <source>
        <dbReference type="EMBL" id="MFL2030142.1"/>
    </source>
</evidence>
<dbReference type="InterPro" id="IPR050890">
    <property type="entry name" value="PTS_EIIA_component"/>
</dbReference>
<dbReference type="EMBL" id="JBGQPK010000062">
    <property type="protein sequence ID" value="MFL2030142.1"/>
    <property type="molecule type" value="Genomic_DNA"/>
</dbReference>
<keyword evidence="3 8" id="KW-0762">Sugar transport</keyword>
<gene>
    <name evidence="8" type="ORF">ACEN34_11020</name>
</gene>
<dbReference type="PANTHER" id="PTHR45008:SF1">
    <property type="entry name" value="PTS SYSTEM GLUCOSE-SPECIFIC EIIA COMPONENT"/>
    <property type="match status" value="1"/>
</dbReference>
<dbReference type="PANTHER" id="PTHR45008">
    <property type="entry name" value="PTS SYSTEM GLUCOSE-SPECIFIC EIIA COMPONENT"/>
    <property type="match status" value="1"/>
</dbReference>
<organism evidence="8 9">
    <name type="scientific">Loigolactobacillus zhaoyuanensis</name>
    <dbReference type="NCBI Taxonomy" id="2486017"/>
    <lineage>
        <taxon>Bacteria</taxon>
        <taxon>Bacillati</taxon>
        <taxon>Bacillota</taxon>
        <taxon>Bacilli</taxon>
        <taxon>Lactobacillales</taxon>
        <taxon>Lactobacillaceae</taxon>
        <taxon>Loigolactobacillus</taxon>
    </lineage>
</organism>